<dbReference type="InterPro" id="IPR016161">
    <property type="entry name" value="Ald_DH/histidinol_DH"/>
</dbReference>
<dbReference type="Gene3D" id="3.40.309.10">
    <property type="entry name" value="Aldehyde Dehydrogenase, Chain A, domain 2"/>
    <property type="match status" value="1"/>
</dbReference>
<keyword evidence="2" id="KW-0520">NAD</keyword>
<evidence type="ECO:0000313" key="4">
    <source>
        <dbReference type="EMBL" id="KEZ89634.1"/>
    </source>
</evidence>
<feature type="domain" description="Aldehyde dehydrogenase" evidence="3">
    <location>
        <begin position="39"/>
        <end position="428"/>
    </location>
</feature>
<evidence type="ECO:0000313" key="5">
    <source>
        <dbReference type="Proteomes" id="UP000028525"/>
    </source>
</evidence>
<dbReference type="RefSeq" id="WP_038281635.1">
    <property type="nucleotide sequence ID" value="NZ_JPME01000015.1"/>
</dbReference>
<dbReference type="PANTHER" id="PTHR11699">
    <property type="entry name" value="ALDEHYDE DEHYDROGENASE-RELATED"/>
    <property type="match status" value="1"/>
</dbReference>
<dbReference type="PIRSF" id="PIRSF036410">
    <property type="entry name" value="EutE_PduP"/>
    <property type="match status" value="1"/>
</dbReference>
<dbReference type="STRING" id="29354.IO98_13110"/>
<sequence>MEIGAKEIELIVKEVLAGIENKITKPINIPSQSESGVFERVEDAIQAAYIAQREWAQRYRVEDRRRIIEAIRLAAKSHAKTLAKMVWEETGMGRFEDKIQKHMAVIDKTPGVECLTTDAISGDEGLMIEEYAPFGVIGAITPSTNPTETIINNTISMIAGGNSVVFNVHPGAKRCCAYCLQLLHQTIVENGGPANLITMQKEPTMEAVSKMTADPRIRLMVGTGGMPMVNALLRSGKKTIGAGAGNPPVIVDDTADIDLAAKEIYRGASFDNNILCLAEKEVFVMERVADELVNKLVKEGAYLLNSTELNEILKFAMIERDGSYEVNKQWVGKDAALFLEAIGVSGHKDVRLLICETDRSHPFVMVEQLMPILPIVRLRTFEECVECAVAAESGNRHTASMFSRNVENMTKFGKVIETTIFTKNGSTLKGVGIGGEGHTTMTIAGPTGEGLTCARSFTRRRRCMLAEGGLRII</sequence>
<protein>
    <submittedName>
        <fullName evidence="4">Aldehyde dehydrogenase</fullName>
    </submittedName>
</protein>
<dbReference type="InterPro" id="IPR015590">
    <property type="entry name" value="Aldehyde_DH_dom"/>
</dbReference>
<evidence type="ECO:0000256" key="2">
    <source>
        <dbReference type="ARBA" id="ARBA00023027"/>
    </source>
</evidence>
<reference evidence="4 5" key="1">
    <citation type="submission" date="2014-07" db="EMBL/GenBank/DDBJ databases">
        <title>Draft genome of Clostridium celerecrescens 152B isolated from sediments associated with methane hydrate from Krishna Godavari basin.</title>
        <authorList>
            <person name="Honkalas V.S."/>
            <person name="Dabir A.P."/>
            <person name="Arora P."/>
            <person name="Dhakephalkar P.K."/>
        </authorList>
    </citation>
    <scope>NUCLEOTIDE SEQUENCE [LARGE SCALE GENOMIC DNA]</scope>
    <source>
        <strain evidence="4 5">152B</strain>
    </source>
</reference>
<dbReference type="EMBL" id="JPME01000015">
    <property type="protein sequence ID" value="KEZ89634.1"/>
    <property type="molecule type" value="Genomic_DNA"/>
</dbReference>
<name>A0A084JL00_9FIRM</name>
<dbReference type="Gene3D" id="3.40.605.10">
    <property type="entry name" value="Aldehyde Dehydrogenase, Chain A, domain 1"/>
    <property type="match status" value="1"/>
</dbReference>
<organism evidence="4 5">
    <name type="scientific">Lacrimispora celerecrescens</name>
    <dbReference type="NCBI Taxonomy" id="29354"/>
    <lineage>
        <taxon>Bacteria</taxon>
        <taxon>Bacillati</taxon>
        <taxon>Bacillota</taxon>
        <taxon>Clostridia</taxon>
        <taxon>Lachnospirales</taxon>
        <taxon>Lachnospiraceae</taxon>
        <taxon>Lacrimispora</taxon>
    </lineage>
</organism>
<keyword evidence="5" id="KW-1185">Reference proteome</keyword>
<dbReference type="AlphaFoldDB" id="A0A084JL00"/>
<dbReference type="InterPro" id="IPR016162">
    <property type="entry name" value="Ald_DH_N"/>
</dbReference>
<keyword evidence="1" id="KW-0560">Oxidoreductase</keyword>
<dbReference type="SUPFAM" id="SSF53720">
    <property type="entry name" value="ALDH-like"/>
    <property type="match status" value="1"/>
</dbReference>
<dbReference type="OrthoDB" id="9804734at2"/>
<accession>A0A084JL00</accession>
<dbReference type="InterPro" id="IPR016163">
    <property type="entry name" value="Ald_DH_C"/>
</dbReference>
<gene>
    <name evidence="4" type="ORF">IO98_13110</name>
</gene>
<dbReference type="CDD" id="cd07121">
    <property type="entry name" value="ALDH_EutE"/>
    <property type="match status" value="1"/>
</dbReference>
<evidence type="ECO:0000256" key="1">
    <source>
        <dbReference type="ARBA" id="ARBA00023002"/>
    </source>
</evidence>
<evidence type="ECO:0000259" key="3">
    <source>
        <dbReference type="Pfam" id="PF00171"/>
    </source>
</evidence>
<dbReference type="NCBIfam" id="NF011927">
    <property type="entry name" value="PRK15398.1"/>
    <property type="match status" value="1"/>
</dbReference>
<proteinExistence type="predicted"/>
<dbReference type="GO" id="GO:0008774">
    <property type="term" value="F:acetaldehyde dehydrogenase (acetylating) activity"/>
    <property type="evidence" value="ECO:0007669"/>
    <property type="project" value="InterPro"/>
</dbReference>
<dbReference type="Pfam" id="PF00171">
    <property type="entry name" value="Aldedh"/>
    <property type="match status" value="1"/>
</dbReference>
<comment type="caution">
    <text evidence="4">The sequence shown here is derived from an EMBL/GenBank/DDBJ whole genome shotgun (WGS) entry which is preliminary data.</text>
</comment>
<dbReference type="Proteomes" id="UP000028525">
    <property type="component" value="Unassembled WGS sequence"/>
</dbReference>
<dbReference type="InterPro" id="IPR012408">
    <property type="entry name" value="Acetald_propionald_DH-rel"/>
</dbReference>